<proteinExistence type="predicted"/>
<feature type="compositionally biased region" description="Basic and acidic residues" evidence="1">
    <location>
        <begin position="73"/>
        <end position="82"/>
    </location>
</feature>
<comment type="caution">
    <text evidence="2">The sequence shown here is derived from an EMBL/GenBank/DDBJ whole genome shotgun (WGS) entry which is preliminary data.</text>
</comment>
<dbReference type="AlphaFoldDB" id="A0A2T7NEM7"/>
<evidence type="ECO:0000313" key="3">
    <source>
        <dbReference type="Proteomes" id="UP000245119"/>
    </source>
</evidence>
<sequence>MRTKRVGGDITDVCSVQSDADHYINVRAVVCSSRTLPTERLRSGQSGVSARRVSRSDRGLISPTHQVRRPQQGKRDVERDRH</sequence>
<evidence type="ECO:0000313" key="2">
    <source>
        <dbReference type="EMBL" id="PVD19633.1"/>
    </source>
</evidence>
<name>A0A2T7NEM7_POMCA</name>
<accession>A0A2T7NEM7</accession>
<evidence type="ECO:0000256" key="1">
    <source>
        <dbReference type="SAM" id="MobiDB-lite"/>
    </source>
</evidence>
<feature type="region of interest" description="Disordered" evidence="1">
    <location>
        <begin position="38"/>
        <end position="82"/>
    </location>
</feature>
<reference evidence="2 3" key="1">
    <citation type="submission" date="2018-04" db="EMBL/GenBank/DDBJ databases">
        <title>The genome of golden apple snail Pomacea canaliculata provides insight into stress tolerance and invasive adaptation.</title>
        <authorList>
            <person name="Liu C."/>
            <person name="Liu B."/>
            <person name="Ren Y."/>
            <person name="Zhang Y."/>
            <person name="Wang H."/>
            <person name="Li S."/>
            <person name="Jiang F."/>
            <person name="Yin L."/>
            <person name="Zhang G."/>
            <person name="Qian W."/>
            <person name="Fan W."/>
        </authorList>
    </citation>
    <scope>NUCLEOTIDE SEQUENCE [LARGE SCALE GENOMIC DNA]</scope>
    <source>
        <strain evidence="2">SZHN2017</strain>
        <tissue evidence="2">Muscle</tissue>
    </source>
</reference>
<gene>
    <name evidence="2" type="ORF">C0Q70_20123</name>
</gene>
<dbReference type="Proteomes" id="UP000245119">
    <property type="component" value="Linkage Group LG13"/>
</dbReference>
<protein>
    <submittedName>
        <fullName evidence="2">Uncharacterized protein</fullName>
    </submittedName>
</protein>
<organism evidence="2 3">
    <name type="scientific">Pomacea canaliculata</name>
    <name type="common">Golden apple snail</name>
    <dbReference type="NCBI Taxonomy" id="400727"/>
    <lineage>
        <taxon>Eukaryota</taxon>
        <taxon>Metazoa</taxon>
        <taxon>Spiralia</taxon>
        <taxon>Lophotrochozoa</taxon>
        <taxon>Mollusca</taxon>
        <taxon>Gastropoda</taxon>
        <taxon>Caenogastropoda</taxon>
        <taxon>Architaenioglossa</taxon>
        <taxon>Ampullarioidea</taxon>
        <taxon>Ampullariidae</taxon>
        <taxon>Pomacea</taxon>
    </lineage>
</organism>
<keyword evidence="3" id="KW-1185">Reference proteome</keyword>
<dbReference type="EMBL" id="PZQS01000013">
    <property type="protein sequence ID" value="PVD19633.1"/>
    <property type="molecule type" value="Genomic_DNA"/>
</dbReference>